<dbReference type="InterPro" id="IPR038720">
    <property type="entry name" value="YprB_RNase_H-like_dom"/>
</dbReference>
<dbReference type="SUPFAM" id="SSF52540">
    <property type="entry name" value="P-loop containing nucleoside triphosphate hydrolases"/>
    <property type="match status" value="1"/>
</dbReference>
<keyword evidence="3" id="KW-0347">Helicase</keyword>
<dbReference type="Pfam" id="PF13604">
    <property type="entry name" value="AAA_30"/>
    <property type="match status" value="1"/>
</dbReference>
<dbReference type="eggNOG" id="COG1112">
    <property type="taxonomic scope" value="Bacteria"/>
</dbReference>
<evidence type="ECO:0000259" key="6">
    <source>
        <dbReference type="Pfam" id="PF13482"/>
    </source>
</evidence>
<dbReference type="GO" id="GO:0016787">
    <property type="term" value="F:hydrolase activity"/>
    <property type="evidence" value="ECO:0007669"/>
    <property type="project" value="UniProtKB-KW"/>
</dbReference>
<keyword evidence="2" id="KW-0378">Hydrolase</keyword>
<evidence type="ECO:0000256" key="1">
    <source>
        <dbReference type="ARBA" id="ARBA00022741"/>
    </source>
</evidence>
<protein>
    <submittedName>
        <fullName evidence="7">Uncharacterized protein</fullName>
    </submittedName>
</protein>
<gene>
    <name evidence="7" type="ORF">BN10_630017</name>
</gene>
<dbReference type="Pfam" id="PF13087">
    <property type="entry name" value="AAA_12"/>
    <property type="match status" value="1"/>
</dbReference>
<dbReference type="OrthoDB" id="9757917at2"/>
<reference evidence="7 8" key="1">
    <citation type="journal article" date="2013" name="ISME J.">
        <title>A metabolic model for members of the genus Tetrasphaera involved in enhanced biological phosphorus removal.</title>
        <authorList>
            <person name="Kristiansen R."/>
            <person name="Nguyen H.T.T."/>
            <person name="Saunders A.M."/>
            <person name="Nielsen J.L."/>
            <person name="Wimmer R."/>
            <person name="Le V.Q."/>
            <person name="McIlroy S.J."/>
            <person name="Petrovski S."/>
            <person name="Seviour R.J."/>
            <person name="Calteau A."/>
            <person name="Nielsen K.L."/>
            <person name="Nielsen P.H."/>
        </authorList>
    </citation>
    <scope>NUCLEOTIDE SEQUENCE [LARGE SCALE GENOMIC DNA]</scope>
    <source>
        <strain evidence="7 8">Lp2</strain>
    </source>
</reference>
<dbReference type="Pfam" id="PF13482">
    <property type="entry name" value="RNase_H_2"/>
    <property type="match status" value="1"/>
</dbReference>
<dbReference type="InterPro" id="IPR050534">
    <property type="entry name" value="Coronavir_polyprotein_1ab"/>
</dbReference>
<dbReference type="GO" id="GO:0043139">
    <property type="term" value="F:5'-3' DNA helicase activity"/>
    <property type="evidence" value="ECO:0007669"/>
    <property type="project" value="TreeGrafter"/>
</dbReference>
<dbReference type="HOGENOM" id="CLU_008884_0_0_11"/>
<dbReference type="CDD" id="cd18808">
    <property type="entry name" value="SF1_C_Upf1"/>
    <property type="match status" value="1"/>
</dbReference>
<dbReference type="InterPro" id="IPR047187">
    <property type="entry name" value="SF1_C_Upf1"/>
</dbReference>
<proteinExistence type="predicted"/>
<dbReference type="InterPro" id="IPR027417">
    <property type="entry name" value="P-loop_NTPase"/>
</dbReference>
<dbReference type="RefSeq" id="WP_010850506.1">
    <property type="nucleotide sequence ID" value="NZ_HF570956.1"/>
</dbReference>
<dbReference type="STRING" id="1193181.BN10_630017"/>
<evidence type="ECO:0000256" key="4">
    <source>
        <dbReference type="ARBA" id="ARBA00022840"/>
    </source>
</evidence>
<dbReference type="GO" id="GO:0005524">
    <property type="term" value="F:ATP binding"/>
    <property type="evidence" value="ECO:0007669"/>
    <property type="project" value="UniProtKB-KW"/>
</dbReference>
<dbReference type="InterPro" id="IPR019993">
    <property type="entry name" value="RecB_nuclease_TM0106_put"/>
</dbReference>
<dbReference type="InterPro" id="IPR041679">
    <property type="entry name" value="DNA2/NAM7-like_C"/>
</dbReference>
<dbReference type="PANTHER" id="PTHR43788:SF8">
    <property type="entry name" value="DNA-BINDING PROTEIN SMUBP-2"/>
    <property type="match status" value="1"/>
</dbReference>
<evidence type="ECO:0000256" key="2">
    <source>
        <dbReference type="ARBA" id="ARBA00022801"/>
    </source>
</evidence>
<dbReference type="NCBIfam" id="TIGR03491">
    <property type="entry name" value="TM0106 family RecB-like putative nuclease"/>
    <property type="match status" value="1"/>
</dbReference>
<accession>N0E147</accession>
<dbReference type="AlphaFoldDB" id="N0E147"/>
<dbReference type="eggNOG" id="COG2251">
    <property type="taxonomic scope" value="Bacteria"/>
</dbReference>
<organism evidence="7 8">
    <name type="scientific">Phycicoccus elongatus Lp2</name>
    <dbReference type="NCBI Taxonomy" id="1193181"/>
    <lineage>
        <taxon>Bacteria</taxon>
        <taxon>Bacillati</taxon>
        <taxon>Actinomycetota</taxon>
        <taxon>Actinomycetes</taxon>
        <taxon>Micrococcales</taxon>
        <taxon>Intrasporangiaceae</taxon>
        <taxon>Phycicoccus</taxon>
    </lineage>
</organism>
<dbReference type="CDD" id="cd17934">
    <property type="entry name" value="DEXXQc_Upf1-like"/>
    <property type="match status" value="1"/>
</dbReference>
<keyword evidence="8" id="KW-1185">Reference proteome</keyword>
<feature type="domain" description="DNA2/NAM7 helicase-like C-terminal" evidence="5">
    <location>
        <begin position="960"/>
        <end position="1138"/>
    </location>
</feature>
<dbReference type="PANTHER" id="PTHR43788">
    <property type="entry name" value="DNA2/NAM7 HELICASE FAMILY MEMBER"/>
    <property type="match status" value="1"/>
</dbReference>
<feature type="domain" description="YprB ribonuclease H-like" evidence="6">
    <location>
        <begin position="316"/>
        <end position="506"/>
    </location>
</feature>
<dbReference type="EMBL" id="CAIZ01000134">
    <property type="protein sequence ID" value="CCH70663.1"/>
    <property type="molecule type" value="Genomic_DNA"/>
</dbReference>
<comment type="caution">
    <text evidence="7">The sequence shown here is derived from an EMBL/GenBank/DDBJ whole genome shotgun (WGS) entry which is preliminary data.</text>
</comment>
<evidence type="ECO:0000313" key="7">
    <source>
        <dbReference type="EMBL" id="CCH70663.1"/>
    </source>
</evidence>
<evidence type="ECO:0000313" key="8">
    <source>
        <dbReference type="Proteomes" id="UP000013167"/>
    </source>
</evidence>
<keyword evidence="4" id="KW-0067">ATP-binding</keyword>
<evidence type="ECO:0000259" key="5">
    <source>
        <dbReference type="Pfam" id="PF13087"/>
    </source>
</evidence>
<keyword evidence="1" id="KW-0547">Nucleotide-binding</keyword>
<dbReference type="Gene3D" id="3.40.50.300">
    <property type="entry name" value="P-loop containing nucleotide triphosphate hydrolases"/>
    <property type="match status" value="2"/>
</dbReference>
<evidence type="ECO:0000256" key="3">
    <source>
        <dbReference type="ARBA" id="ARBA00022806"/>
    </source>
</evidence>
<name>N0E147_9MICO</name>
<dbReference type="Proteomes" id="UP000013167">
    <property type="component" value="Unassembled WGS sequence"/>
</dbReference>
<sequence length="1171" mass="127217">MFLLGDRLVTSPSDLRLAATCEFALVRTLDATLGRIAGLPVTDDAMLARVAELGTQHEQRELLRLSARHPGRVLQFPRPAYTLEGLTTAHETTLATLRGDSADVVVQATFFDGGFVGHSDFLERTDDGWLVMDAKLARSESVPALLQIGAYAACLTEAGIPTAPIARLVLGTGEPSDHPLNDLLPVHRARRARLAAVMEAHAADDGPALWRDDRWLACGRCEVCVAAAEETRDVLLVAGVRMPTRRRLLEAGVHTVEDLAARTEPVPEVRAATFERLVAQARLQVEQDGDPTGRVRSEVVSTAALATIPEPSAGDVFFDFEGDPLWAERGSSDWGLEYLFGLIEIDTGTPEFRTFWAHDREAEKQALIDFVTYVQQRRRQWPTMHVHHYANYEVVALLRLAVRHGVCEEEIDQFLREGVFVDLYAVVRAGVRVSQRSYSIKKLEPLYMDKRAIALQSGGDSITVYHEFCAARDRGDEAEAHRLLELIHDYNRDDCLSTLGLRDWLVQQREASPVVEPASDDVGEGAPAGPVSLSADRQARIALEQALRELIADTKPHERTAEQQAIALAAAAVQFHAREDKPFWWRHFGRLRTPVADWPADSGVFVVQEATVVTDWHRQSSRQKPRRILRLVGEPLSGTLLTPRDEVNAVYAAPGPAGIPMERGFHHGKSPAGVRILEASPALTTGGHVRQELVVEELMPTGGEEHAPIPAGLVPGGLVRVDNIDAAITDFAAELHAQWPAVPARAGADLLLRRPPRFRRGTALPAAAEGDQVATITAALLDLDNSYLAVQGPPGTGKTHVASHVIAALVQHGWRIGVCAQSHAAIENVLAAVIRAGVPAGQVAKRTVEAEHPAWTDLAQADDLATFARDHEGGYVIGGTAWDLTNPKRVERDQLDLVVVDEAGQFSLAKTMAVAMAGARLLLLGDPQQLPQVSQGSHPDPVDLSALGWLIGEEPVLDPEHGYFLATTWRMHPALTAPVSRLSYAGQLHSQVSVTQSRSLDGVEPGLHVRSVDHHDNRSSSPEEAAAVVDLVRDMIGRRWIPAVEDGEPERAIGPQDVIITTPYNAQVATIRAALDAAGFDEVPVGTVDKFQGREAPVAIVSMAASSPSDVSRGIDFLLDRNRLNVAISRAKHAAYLVRSPLLTDLAPRSPRELVALGAFIGLCERAVTTT</sequence>